<dbReference type="EMBL" id="FNIL01000014">
    <property type="protein sequence ID" value="SDO45557.1"/>
    <property type="molecule type" value="Genomic_DNA"/>
</dbReference>
<reference evidence="2" key="1">
    <citation type="submission" date="2016-10" db="EMBL/GenBank/DDBJ databases">
        <authorList>
            <person name="Varghese N."/>
            <person name="Submissions S."/>
        </authorList>
    </citation>
    <scope>NUCLEOTIDE SEQUENCE [LARGE SCALE GENOMIC DNA]</scope>
    <source>
        <strain evidence="2">CGMCC 1.10369</strain>
    </source>
</reference>
<protein>
    <submittedName>
        <fullName evidence="1">Uncharacterized protein</fullName>
    </submittedName>
</protein>
<evidence type="ECO:0000313" key="2">
    <source>
        <dbReference type="Proteomes" id="UP000198778"/>
    </source>
</evidence>
<sequence>MSEIDLLKAVLRRVAKLEETLLKHYNLQDISEQLDDQADAIQHLHVTLAEFKGAVDSHHMENINSDDMLLRSILHQGTDR</sequence>
<dbReference type="OrthoDB" id="2914959at2"/>
<proteinExistence type="predicted"/>
<organism evidence="1 2">
    <name type="scientific">Alkalicoccus daliensis</name>
    <dbReference type="NCBI Taxonomy" id="745820"/>
    <lineage>
        <taxon>Bacteria</taxon>
        <taxon>Bacillati</taxon>
        <taxon>Bacillota</taxon>
        <taxon>Bacilli</taxon>
        <taxon>Bacillales</taxon>
        <taxon>Bacillaceae</taxon>
        <taxon>Alkalicoccus</taxon>
    </lineage>
</organism>
<accession>A0A1H0JP51</accession>
<dbReference type="AlphaFoldDB" id="A0A1H0JP51"/>
<evidence type="ECO:0000313" key="1">
    <source>
        <dbReference type="EMBL" id="SDO45557.1"/>
    </source>
</evidence>
<dbReference type="Proteomes" id="UP000198778">
    <property type="component" value="Unassembled WGS sequence"/>
</dbReference>
<keyword evidence="2" id="KW-1185">Reference proteome</keyword>
<dbReference type="RefSeq" id="WP_090843933.1">
    <property type="nucleotide sequence ID" value="NZ_FNIL01000014.1"/>
</dbReference>
<gene>
    <name evidence="1" type="ORF">SAMN04488053_11441</name>
</gene>
<name>A0A1H0JP51_9BACI</name>